<dbReference type="GO" id="GO:0004662">
    <property type="term" value="F:CAAX-protein geranylgeranyltransferase activity"/>
    <property type="evidence" value="ECO:0007669"/>
    <property type="project" value="UniProtKB-EC"/>
</dbReference>
<reference evidence="19" key="1">
    <citation type="submission" date="2025-08" db="UniProtKB">
        <authorList>
            <consortium name="RefSeq"/>
        </authorList>
    </citation>
    <scope>IDENTIFICATION</scope>
    <source>
        <tissue evidence="19">Sperm</tissue>
    </source>
</reference>
<dbReference type="PANTHER" id="PTHR11774:SF4">
    <property type="entry name" value="GERANYLGERANYL TRANSFERASE TYPE-1 SUBUNIT BETA"/>
    <property type="match status" value="1"/>
</dbReference>
<evidence type="ECO:0000256" key="16">
    <source>
        <dbReference type="SAM" id="MobiDB-lite"/>
    </source>
</evidence>
<dbReference type="SUPFAM" id="SSF48239">
    <property type="entry name" value="Terpenoid cyclases/Protein prenyltransferases"/>
    <property type="match status" value="1"/>
</dbReference>
<evidence type="ECO:0000256" key="2">
    <source>
        <dbReference type="ARBA" id="ARBA00001947"/>
    </source>
</evidence>
<protein>
    <recommendedName>
        <fullName evidence="5">Geranylgeranyl transferase type-1 subunit beta</fullName>
        <ecNumber evidence="4">2.5.1.59</ecNumber>
    </recommendedName>
    <alternativeName>
        <fullName evidence="12">Geranylgeranyl transferase type I subunit beta</fullName>
    </alternativeName>
    <alternativeName>
        <fullName evidence="15">Type I protein geranyl-geranyltransferase subunit beta</fullName>
    </alternativeName>
</protein>
<feature type="domain" description="Prenyltransferase alpha-alpha toroid" evidence="17">
    <location>
        <begin position="54"/>
        <end position="379"/>
    </location>
</feature>
<dbReference type="CTD" id="5229"/>
<dbReference type="CDD" id="cd02895">
    <property type="entry name" value="GGTase-I"/>
    <property type="match status" value="1"/>
</dbReference>
<evidence type="ECO:0000256" key="13">
    <source>
        <dbReference type="ARBA" id="ARBA00050428"/>
    </source>
</evidence>
<comment type="similarity">
    <text evidence="3">Belongs to the protein prenyltransferase subunit beta family.</text>
</comment>
<evidence type="ECO:0000256" key="4">
    <source>
        <dbReference type="ARBA" id="ARBA00012700"/>
    </source>
</evidence>
<dbReference type="EC" id="2.5.1.59" evidence="4"/>
<keyword evidence="7 19" id="KW-0808">Transferase</keyword>
<evidence type="ECO:0000313" key="19">
    <source>
        <dbReference type="RefSeq" id="XP_032809648.1"/>
    </source>
</evidence>
<keyword evidence="18" id="KW-1185">Reference proteome</keyword>
<accession>A0AAJ7WUY7</accession>
<evidence type="ECO:0000256" key="6">
    <source>
        <dbReference type="ARBA" id="ARBA00022602"/>
    </source>
</evidence>
<dbReference type="InterPro" id="IPR008930">
    <property type="entry name" value="Terpenoid_cyclase/PrenylTrfase"/>
</dbReference>
<feature type="compositionally biased region" description="Basic and acidic residues" evidence="16">
    <location>
        <begin position="23"/>
        <end position="44"/>
    </location>
</feature>
<comment type="subunit">
    <text evidence="14">Heterodimer of FNTA and PGGT1B. PGGT1B mediates interaction with substrate peptides.</text>
</comment>
<dbReference type="AlphaFoldDB" id="A0AAJ7WUY7"/>
<keyword evidence="8" id="KW-0479">Metal-binding</keyword>
<evidence type="ECO:0000256" key="14">
    <source>
        <dbReference type="ARBA" id="ARBA00065714"/>
    </source>
</evidence>
<comment type="cofactor">
    <cofactor evidence="2">
        <name>Zn(2+)</name>
        <dbReference type="ChEBI" id="CHEBI:29105"/>
    </cofactor>
</comment>
<dbReference type="RefSeq" id="XP_032809648.1">
    <property type="nucleotide sequence ID" value="XM_032953757.1"/>
</dbReference>
<dbReference type="InterPro" id="IPR001330">
    <property type="entry name" value="Prenyltrans"/>
</dbReference>
<organism evidence="18 19">
    <name type="scientific">Petromyzon marinus</name>
    <name type="common">Sea lamprey</name>
    <dbReference type="NCBI Taxonomy" id="7757"/>
    <lineage>
        <taxon>Eukaryota</taxon>
        <taxon>Metazoa</taxon>
        <taxon>Chordata</taxon>
        <taxon>Craniata</taxon>
        <taxon>Vertebrata</taxon>
        <taxon>Cyclostomata</taxon>
        <taxon>Hyperoartia</taxon>
        <taxon>Petromyzontiformes</taxon>
        <taxon>Petromyzontidae</taxon>
        <taxon>Petromyzon</taxon>
    </lineage>
</organism>
<evidence type="ECO:0000256" key="1">
    <source>
        <dbReference type="ARBA" id="ARBA00001946"/>
    </source>
</evidence>
<dbReference type="Proteomes" id="UP001318040">
    <property type="component" value="Chromosome 13"/>
</dbReference>
<comment type="catalytic activity">
    <reaction evidence="13">
        <text>geranylgeranyl diphosphate + L-cysteinyl-[protein] = S-geranylgeranyl-L-cysteinyl-[protein] + diphosphate</text>
        <dbReference type="Rhea" id="RHEA:21240"/>
        <dbReference type="Rhea" id="RHEA-COMP:10131"/>
        <dbReference type="Rhea" id="RHEA-COMP:11537"/>
        <dbReference type="ChEBI" id="CHEBI:29950"/>
        <dbReference type="ChEBI" id="CHEBI:33019"/>
        <dbReference type="ChEBI" id="CHEBI:57533"/>
        <dbReference type="ChEBI" id="CHEBI:86021"/>
        <dbReference type="EC" id="2.5.1.59"/>
    </reaction>
</comment>
<evidence type="ECO:0000256" key="3">
    <source>
        <dbReference type="ARBA" id="ARBA00010497"/>
    </source>
</evidence>
<dbReference type="Gene3D" id="1.50.10.20">
    <property type="match status" value="1"/>
</dbReference>
<dbReference type="PANTHER" id="PTHR11774">
    <property type="entry name" value="GERANYLGERANYL TRANSFERASE TYPE BETA SUBUNIT"/>
    <property type="match status" value="1"/>
</dbReference>
<evidence type="ECO:0000256" key="10">
    <source>
        <dbReference type="ARBA" id="ARBA00022833"/>
    </source>
</evidence>
<proteinExistence type="inferred from homology"/>
<dbReference type="GeneID" id="116942151"/>
<evidence type="ECO:0000256" key="12">
    <source>
        <dbReference type="ARBA" id="ARBA00031713"/>
    </source>
</evidence>
<keyword evidence="6" id="KW-0637">Prenyltransferase</keyword>
<dbReference type="KEGG" id="pmrn:116942151"/>
<dbReference type="GO" id="GO:0005953">
    <property type="term" value="C:CAAX-protein geranylgeranyltransferase complex"/>
    <property type="evidence" value="ECO:0007669"/>
    <property type="project" value="InterPro"/>
</dbReference>
<dbReference type="GO" id="GO:0046872">
    <property type="term" value="F:metal ion binding"/>
    <property type="evidence" value="ECO:0007669"/>
    <property type="project" value="UniProtKB-KW"/>
</dbReference>
<evidence type="ECO:0000256" key="9">
    <source>
        <dbReference type="ARBA" id="ARBA00022737"/>
    </source>
</evidence>
<comment type="cofactor">
    <cofactor evidence="1">
        <name>Mg(2+)</name>
        <dbReference type="ChEBI" id="CHEBI:18420"/>
    </cofactor>
</comment>
<evidence type="ECO:0000256" key="8">
    <source>
        <dbReference type="ARBA" id="ARBA00022723"/>
    </source>
</evidence>
<gene>
    <name evidence="19" type="primary">PGGT1B</name>
</gene>
<evidence type="ECO:0000256" key="15">
    <source>
        <dbReference type="ARBA" id="ARBA00078363"/>
    </source>
</evidence>
<keyword evidence="10" id="KW-0862">Zinc</keyword>
<evidence type="ECO:0000256" key="11">
    <source>
        <dbReference type="ARBA" id="ARBA00022842"/>
    </source>
</evidence>
<dbReference type="InterPro" id="IPR045089">
    <property type="entry name" value="PGGT1B-like"/>
</dbReference>
<keyword evidence="11" id="KW-0460">Magnesium</keyword>
<dbReference type="FunFam" id="1.50.10.20:FF:000005">
    <property type="entry name" value="Geranylgeranyl transferase type-1 subunit beta"/>
    <property type="match status" value="1"/>
</dbReference>
<evidence type="ECO:0000313" key="18">
    <source>
        <dbReference type="Proteomes" id="UP001318040"/>
    </source>
</evidence>
<evidence type="ECO:0000256" key="7">
    <source>
        <dbReference type="ARBA" id="ARBA00022679"/>
    </source>
</evidence>
<dbReference type="Pfam" id="PF00432">
    <property type="entry name" value="Prenyltrans"/>
    <property type="match status" value="1"/>
</dbReference>
<name>A0AAJ7WUY7_PETMA</name>
<sequence>MSECGQQRCEEEQSERGQQQCEEEQRRERGYQPQQRELRGRQEEQQEEASSPHFSRDRHVRFFSRCLQVLPERYAALETSRLTVAFFALSGLDVLNALGQVDKERIIEWIYSLQVLPNENNSNLHCCGFRGSSQLGTTRLSQVTGEMHPYDSAHIAMTYTGLACLIILGDDLSRVDKRACLAGLRALQLLDGSFSAVPEGSENDMRFVYCASCICYMLDDWSGMDLQKTIDYIRNSLSYDSGLAQGPGLESHGGSTFCAIASLCLMEKLHSVLSDRQLRRIQRWSILRQQSGFNGRPNKPVDTCYSFWVGATLQLLDIFRFTDFEKNRQYILSTQDNLVGGFAKWPDSHPDALHSYFGVCGLSLLGEAGLEELHPALNMTTRAFGHIVMLHRRWRRAS</sequence>
<evidence type="ECO:0000259" key="17">
    <source>
        <dbReference type="Pfam" id="PF00432"/>
    </source>
</evidence>
<keyword evidence="9" id="KW-0677">Repeat</keyword>
<feature type="region of interest" description="Disordered" evidence="16">
    <location>
        <begin position="1"/>
        <end position="54"/>
    </location>
</feature>
<evidence type="ECO:0000256" key="5">
    <source>
        <dbReference type="ARBA" id="ARBA00020603"/>
    </source>
</evidence>
<dbReference type="InterPro" id="IPR041960">
    <property type="entry name" value="GGTase_I_beta"/>
</dbReference>